<evidence type="ECO:0008006" key="4">
    <source>
        <dbReference type="Google" id="ProtNLM"/>
    </source>
</evidence>
<evidence type="ECO:0000256" key="1">
    <source>
        <dbReference type="SAM" id="SignalP"/>
    </source>
</evidence>
<evidence type="ECO:0000313" key="2">
    <source>
        <dbReference type="EMBL" id="ORZ39420.1"/>
    </source>
</evidence>
<feature type="chain" id="PRO_5012711483" description="Secreted protein" evidence="1">
    <location>
        <begin position="25"/>
        <end position="121"/>
    </location>
</feature>
<sequence length="121" mass="13675">MSAYLNAIQLRLCWVTLLLRFVHAINVKNISQMFMHYSSIKTRGGFAEALSRPQNKTTGAGFEPARAEHIGFQVQRLRPLGHPALSVWRRCDDPGNPQRWERAQLSHTSCKHCLSLASDSS</sequence>
<dbReference type="EMBL" id="MCFL01000005">
    <property type="protein sequence ID" value="ORZ39420.1"/>
    <property type="molecule type" value="Genomic_DNA"/>
</dbReference>
<keyword evidence="1" id="KW-0732">Signal</keyword>
<organism evidence="2 3">
    <name type="scientific">Catenaria anguillulae PL171</name>
    <dbReference type="NCBI Taxonomy" id="765915"/>
    <lineage>
        <taxon>Eukaryota</taxon>
        <taxon>Fungi</taxon>
        <taxon>Fungi incertae sedis</taxon>
        <taxon>Blastocladiomycota</taxon>
        <taxon>Blastocladiomycetes</taxon>
        <taxon>Blastocladiales</taxon>
        <taxon>Catenariaceae</taxon>
        <taxon>Catenaria</taxon>
    </lineage>
</organism>
<comment type="caution">
    <text evidence="2">The sequence shown here is derived from an EMBL/GenBank/DDBJ whole genome shotgun (WGS) entry which is preliminary data.</text>
</comment>
<evidence type="ECO:0000313" key="3">
    <source>
        <dbReference type="Proteomes" id="UP000193411"/>
    </source>
</evidence>
<keyword evidence="3" id="KW-1185">Reference proteome</keyword>
<protein>
    <recommendedName>
        <fullName evidence="4">Secreted protein</fullName>
    </recommendedName>
</protein>
<accession>A0A1Y2HXY3</accession>
<dbReference type="Proteomes" id="UP000193411">
    <property type="component" value="Unassembled WGS sequence"/>
</dbReference>
<proteinExistence type="predicted"/>
<feature type="signal peptide" evidence="1">
    <location>
        <begin position="1"/>
        <end position="24"/>
    </location>
</feature>
<reference evidence="2 3" key="1">
    <citation type="submission" date="2016-07" db="EMBL/GenBank/DDBJ databases">
        <title>Pervasive Adenine N6-methylation of Active Genes in Fungi.</title>
        <authorList>
            <consortium name="DOE Joint Genome Institute"/>
            <person name="Mondo S.J."/>
            <person name="Dannebaum R.O."/>
            <person name="Kuo R.C."/>
            <person name="Labutti K."/>
            <person name="Haridas S."/>
            <person name="Kuo A."/>
            <person name="Salamov A."/>
            <person name="Ahrendt S.R."/>
            <person name="Lipzen A."/>
            <person name="Sullivan W."/>
            <person name="Andreopoulos W.B."/>
            <person name="Clum A."/>
            <person name="Lindquist E."/>
            <person name="Daum C."/>
            <person name="Ramamoorthy G.K."/>
            <person name="Gryganskyi A."/>
            <person name="Culley D."/>
            <person name="Magnuson J.K."/>
            <person name="James T.Y."/>
            <person name="O'Malley M.A."/>
            <person name="Stajich J.E."/>
            <person name="Spatafora J.W."/>
            <person name="Visel A."/>
            <person name="Grigoriev I.V."/>
        </authorList>
    </citation>
    <scope>NUCLEOTIDE SEQUENCE [LARGE SCALE GENOMIC DNA]</scope>
    <source>
        <strain evidence="2 3">PL171</strain>
    </source>
</reference>
<gene>
    <name evidence="2" type="ORF">BCR44DRAFT_1247419</name>
</gene>
<name>A0A1Y2HXY3_9FUNG</name>
<dbReference type="AlphaFoldDB" id="A0A1Y2HXY3"/>